<keyword evidence="3" id="KW-0413">Isomerase</keyword>
<dbReference type="Proteomes" id="UP000319255">
    <property type="component" value="Unassembled WGS sequence"/>
</dbReference>
<organism evidence="3 4">
    <name type="scientific">Amaricoccus solimangrovi</name>
    <dbReference type="NCBI Taxonomy" id="2589815"/>
    <lineage>
        <taxon>Bacteria</taxon>
        <taxon>Pseudomonadati</taxon>
        <taxon>Pseudomonadota</taxon>
        <taxon>Alphaproteobacteria</taxon>
        <taxon>Rhodobacterales</taxon>
        <taxon>Paracoccaceae</taxon>
        <taxon>Amaricoccus</taxon>
    </lineage>
</organism>
<evidence type="ECO:0000259" key="2">
    <source>
        <dbReference type="SMART" id="SM00998"/>
    </source>
</evidence>
<dbReference type="InterPro" id="IPR008948">
    <property type="entry name" value="L-Aspartase-like"/>
</dbReference>
<dbReference type="Gene3D" id="1.10.40.30">
    <property type="entry name" value="Fumarase/aspartase (C-terminal domain)"/>
    <property type="match status" value="1"/>
</dbReference>
<dbReference type="SUPFAM" id="SSF48557">
    <property type="entry name" value="L-aspartase-like"/>
    <property type="match status" value="1"/>
</dbReference>
<proteinExistence type="inferred from homology"/>
<evidence type="ECO:0000313" key="3">
    <source>
        <dbReference type="EMBL" id="TPE51523.1"/>
    </source>
</evidence>
<dbReference type="InterPro" id="IPR019468">
    <property type="entry name" value="AdenyloSucc_lyase_C"/>
</dbReference>
<reference evidence="3 4" key="1">
    <citation type="submission" date="2019-06" db="EMBL/GenBank/DDBJ databases">
        <title>A novel bacterium of genus Amaricoccus, isolated from marine sediment.</title>
        <authorList>
            <person name="Huang H."/>
            <person name="Mo K."/>
            <person name="Hu Y."/>
        </authorList>
    </citation>
    <scope>NUCLEOTIDE SEQUENCE [LARGE SCALE GENOMIC DNA]</scope>
    <source>
        <strain evidence="3 4">HB172011</strain>
    </source>
</reference>
<comment type="caution">
    <text evidence="3">The sequence shown here is derived from an EMBL/GenBank/DDBJ whole genome shotgun (WGS) entry which is preliminary data.</text>
</comment>
<dbReference type="Gene3D" id="1.20.200.10">
    <property type="entry name" value="Fumarase/aspartase (Central domain)"/>
    <property type="match status" value="1"/>
</dbReference>
<dbReference type="Pfam" id="PF00206">
    <property type="entry name" value="Lyase_1"/>
    <property type="match status" value="1"/>
</dbReference>
<dbReference type="PROSITE" id="PS00163">
    <property type="entry name" value="FUMARATE_LYASES"/>
    <property type="match status" value="1"/>
</dbReference>
<dbReference type="GO" id="GO:0016829">
    <property type="term" value="F:lyase activity"/>
    <property type="evidence" value="ECO:0007669"/>
    <property type="project" value="UniProtKB-ARBA"/>
</dbReference>
<dbReference type="InterPro" id="IPR020557">
    <property type="entry name" value="Fumarate_lyase_CS"/>
</dbReference>
<dbReference type="OrthoDB" id="9768878at2"/>
<dbReference type="InterPro" id="IPR000362">
    <property type="entry name" value="Fumarate_lyase_fam"/>
</dbReference>
<feature type="domain" description="Adenylosuccinate lyase C-terminal" evidence="2">
    <location>
        <begin position="362"/>
        <end position="434"/>
    </location>
</feature>
<dbReference type="InterPro" id="IPR022761">
    <property type="entry name" value="Fumarate_lyase_N"/>
</dbReference>
<name>A0A501WP49_9RHOB</name>
<dbReference type="EMBL" id="VFRP01000007">
    <property type="protein sequence ID" value="TPE51523.1"/>
    <property type="molecule type" value="Genomic_DNA"/>
</dbReference>
<dbReference type="PRINTS" id="PR00145">
    <property type="entry name" value="ARGSUCLYASE"/>
</dbReference>
<dbReference type="AlphaFoldDB" id="A0A501WP49"/>
<dbReference type="SMART" id="SM00998">
    <property type="entry name" value="ADSL_C"/>
    <property type="match status" value="1"/>
</dbReference>
<dbReference type="PRINTS" id="PR00149">
    <property type="entry name" value="FUMRATELYASE"/>
</dbReference>
<comment type="similarity">
    <text evidence="1">Belongs to the class-II fumarase/aspartase family.</text>
</comment>
<dbReference type="PANTHER" id="PTHR43172:SF2">
    <property type="entry name" value="ADENYLOSUCCINATE LYASE C-TERMINAL DOMAIN-CONTAINING PROTEIN"/>
    <property type="match status" value="1"/>
</dbReference>
<keyword evidence="4" id="KW-1185">Reference proteome</keyword>
<protein>
    <submittedName>
        <fullName evidence="3">3-carboxy-cis,cis-muconate cycloisomerase</fullName>
    </submittedName>
</protein>
<dbReference type="GO" id="GO:0016853">
    <property type="term" value="F:isomerase activity"/>
    <property type="evidence" value="ECO:0007669"/>
    <property type="project" value="UniProtKB-KW"/>
</dbReference>
<evidence type="ECO:0000313" key="4">
    <source>
        <dbReference type="Proteomes" id="UP000319255"/>
    </source>
</evidence>
<gene>
    <name evidence="3" type="ORF">FJM51_09760</name>
</gene>
<dbReference type="PANTHER" id="PTHR43172">
    <property type="entry name" value="ADENYLOSUCCINATE LYASE"/>
    <property type="match status" value="1"/>
</dbReference>
<evidence type="ECO:0000256" key="1">
    <source>
        <dbReference type="ARBA" id="ARBA00034772"/>
    </source>
</evidence>
<sequence length="439" mass="44641">MMFSPFDDPLTARLYGDPEVAALFATGAALRAMLRVEGALAAAEGALGIIPAESARAIAGAAETVTLDPEAIGEGMAEAGVPVPALVAGFRAALPKEHGAWLHWGATSQDIVDTGLALRLRDLCDLVDARLATLIAAFADQAARHRGTVMAARTRNQIATPTTLGAKIAVWAAPLLTHRERLAELRPRLLRVSLAGASGTNAALAGRGPEVMRALAAGLGLEPSEIPWHADRAAMAEFGAFLALVSGSLGKIGTDLILLGQSEVGEVRAGAGGGSSTMPQKSNPVSAEALVTLARVAGSQVGALYAAMPGAQERDGAAWPLEWFALPALAAAAGAGLRIAADLATSLRADPARMARALMADGGLMMAEAATFALAARMPRPEAAALVKAAVARVRDQGGTLAEALPATPGIDWPAVLDPATQTGDAGAIVDAFLARARG</sequence>
<accession>A0A501WP49</accession>